<dbReference type="PANTHER" id="PTHR10806:SF6">
    <property type="entry name" value="SIGNAL PEPTIDASE COMPLEX CATALYTIC SUBUNIT SEC11"/>
    <property type="match status" value="1"/>
</dbReference>
<evidence type="ECO:0000256" key="1">
    <source>
        <dbReference type="ARBA" id="ARBA00004370"/>
    </source>
</evidence>
<organism evidence="6">
    <name type="scientific">marine sediment metagenome</name>
    <dbReference type="NCBI Taxonomy" id="412755"/>
    <lineage>
        <taxon>unclassified sequences</taxon>
        <taxon>metagenomes</taxon>
        <taxon>ecological metagenomes</taxon>
    </lineage>
</organism>
<evidence type="ECO:0000256" key="4">
    <source>
        <dbReference type="ARBA" id="ARBA00023136"/>
    </source>
</evidence>
<comment type="caution">
    <text evidence="6">The sequence shown here is derived from an EMBL/GenBank/DDBJ whole genome shotgun (WGS) entry which is preliminary data.</text>
</comment>
<dbReference type="CDD" id="cd06462">
    <property type="entry name" value="Peptidase_S24_S26"/>
    <property type="match status" value="1"/>
</dbReference>
<evidence type="ECO:0000256" key="3">
    <source>
        <dbReference type="ARBA" id="ARBA00022989"/>
    </source>
</evidence>
<accession>X1NNR0</accession>
<proteinExistence type="predicted"/>
<dbReference type="InterPro" id="IPR001733">
    <property type="entry name" value="Peptidase_S26B"/>
</dbReference>
<feature type="transmembrane region" description="Helical" evidence="5">
    <location>
        <begin position="6"/>
        <end position="27"/>
    </location>
</feature>
<gene>
    <name evidence="6" type="ORF">S06H3_41537</name>
</gene>
<name>X1NNR0_9ZZZZ</name>
<evidence type="ECO:0000256" key="5">
    <source>
        <dbReference type="SAM" id="Phobius"/>
    </source>
</evidence>
<evidence type="ECO:0000256" key="2">
    <source>
        <dbReference type="ARBA" id="ARBA00022692"/>
    </source>
</evidence>
<reference evidence="6" key="1">
    <citation type="journal article" date="2014" name="Front. Microbiol.">
        <title>High frequency of phylogenetically diverse reductive dehalogenase-homologous genes in deep subseafloor sedimentary metagenomes.</title>
        <authorList>
            <person name="Kawai M."/>
            <person name="Futagami T."/>
            <person name="Toyoda A."/>
            <person name="Takaki Y."/>
            <person name="Nishi S."/>
            <person name="Hori S."/>
            <person name="Arai W."/>
            <person name="Tsubouchi T."/>
            <person name="Morono Y."/>
            <person name="Uchiyama I."/>
            <person name="Ito T."/>
            <person name="Fujiyama A."/>
            <person name="Inagaki F."/>
            <person name="Takami H."/>
        </authorList>
    </citation>
    <scope>NUCLEOTIDE SEQUENCE</scope>
    <source>
        <strain evidence="6">Expedition CK06-06</strain>
    </source>
</reference>
<keyword evidence="4 5" id="KW-0472">Membrane</keyword>
<feature type="non-terminal residue" evidence="6">
    <location>
        <position position="148"/>
    </location>
</feature>
<dbReference type="GO" id="GO:0006465">
    <property type="term" value="P:signal peptide processing"/>
    <property type="evidence" value="ECO:0007669"/>
    <property type="project" value="InterPro"/>
</dbReference>
<dbReference type="EMBL" id="BARV01025610">
    <property type="protein sequence ID" value="GAI45652.1"/>
    <property type="molecule type" value="Genomic_DNA"/>
</dbReference>
<dbReference type="AlphaFoldDB" id="X1NNR0"/>
<keyword evidence="3 5" id="KW-1133">Transmembrane helix</keyword>
<dbReference type="GO" id="GO:0008233">
    <property type="term" value="F:peptidase activity"/>
    <property type="evidence" value="ECO:0007669"/>
    <property type="project" value="InterPro"/>
</dbReference>
<evidence type="ECO:0000313" key="6">
    <source>
        <dbReference type="EMBL" id="GAI45652.1"/>
    </source>
</evidence>
<dbReference type="NCBIfam" id="TIGR02228">
    <property type="entry name" value="sigpep_I_arch"/>
    <property type="match status" value="1"/>
</dbReference>
<protein>
    <submittedName>
        <fullName evidence="6">Uncharacterized protein</fullName>
    </submittedName>
</protein>
<dbReference type="PRINTS" id="PR00728">
    <property type="entry name" value="SIGNALPTASE"/>
</dbReference>
<dbReference type="InterPro" id="IPR036286">
    <property type="entry name" value="LexA/Signal_pep-like_sf"/>
</dbReference>
<dbReference type="GO" id="GO:0016020">
    <property type="term" value="C:membrane"/>
    <property type="evidence" value="ECO:0007669"/>
    <property type="project" value="UniProtKB-SubCell"/>
</dbReference>
<dbReference type="SUPFAM" id="SSF51306">
    <property type="entry name" value="LexA/Signal peptidase"/>
    <property type="match status" value="1"/>
</dbReference>
<dbReference type="Gene3D" id="2.10.109.10">
    <property type="entry name" value="Umud Fragment, subunit A"/>
    <property type="match status" value="1"/>
</dbReference>
<sequence>MKPFKIIYYIFIAFIAAIAVLLVLSTFPIPGNFKVMTVLSGSMEPAIKMGSVVVVKPSDEYKIGDVISFGEITRTKAPATHRIYDIKITEGQPVYITKGDANNAPDQREIPKREVIGKVLFDVPYFGYAVDFAKKPLGFALIIIVPAA</sequence>
<comment type="subcellular location">
    <subcellularLocation>
        <location evidence="1">Membrane</location>
    </subcellularLocation>
</comment>
<dbReference type="PANTHER" id="PTHR10806">
    <property type="entry name" value="SIGNAL PEPTIDASE COMPLEX CATALYTIC SUBUNIT SEC11"/>
    <property type="match status" value="1"/>
</dbReference>
<keyword evidence="2 5" id="KW-0812">Transmembrane</keyword>